<reference evidence="5" key="1">
    <citation type="submission" date="2022-07" db="EMBL/GenBank/DDBJ databases">
        <title>Chromosome-level genome of Muraenolepis orangiensis.</title>
        <authorList>
            <person name="Kim J."/>
        </authorList>
    </citation>
    <scope>NUCLEOTIDE SEQUENCE</scope>
    <source>
        <strain evidence="5">KU_S4_2022</strain>
        <tissue evidence="5">Muscle</tissue>
    </source>
</reference>
<evidence type="ECO:0000313" key="5">
    <source>
        <dbReference type="EMBL" id="KAJ3595876.1"/>
    </source>
</evidence>
<dbReference type="GO" id="GO:0005737">
    <property type="term" value="C:cytoplasm"/>
    <property type="evidence" value="ECO:0007669"/>
    <property type="project" value="TreeGrafter"/>
</dbReference>
<dbReference type="OrthoDB" id="2789670at2759"/>
<dbReference type="InterPro" id="IPR036396">
    <property type="entry name" value="Cyt_P450_sf"/>
</dbReference>
<dbReference type="InterPro" id="IPR050182">
    <property type="entry name" value="Cytochrome_P450_fam2"/>
</dbReference>
<name>A0A9Q0DY78_9TELE</name>
<evidence type="ECO:0000256" key="2">
    <source>
        <dbReference type="ARBA" id="ARBA00022723"/>
    </source>
</evidence>
<dbReference type="AlphaFoldDB" id="A0A9Q0DY78"/>
<comment type="caution">
    <text evidence="5">The sequence shown here is derived from an EMBL/GenBank/DDBJ whole genome shotgun (WGS) entry which is preliminary data.</text>
</comment>
<dbReference type="GO" id="GO:0020037">
    <property type="term" value="F:heme binding"/>
    <property type="evidence" value="ECO:0007669"/>
    <property type="project" value="InterPro"/>
</dbReference>
<protein>
    <recommendedName>
        <fullName evidence="7">Cytochrome P450</fullName>
    </recommendedName>
</protein>
<evidence type="ECO:0000256" key="1">
    <source>
        <dbReference type="ARBA" id="ARBA00010617"/>
    </source>
</evidence>
<keyword evidence="2" id="KW-0479">Metal-binding</keyword>
<evidence type="ECO:0000256" key="4">
    <source>
        <dbReference type="SAM" id="SignalP"/>
    </source>
</evidence>
<comment type="similarity">
    <text evidence="1">Belongs to the cytochrome P450 family.</text>
</comment>
<sequence length="168" mass="19010">MFGSLVLFCLVLCLFSLLLRTRRGRNFPPGPMALPLLGNLLEFSAQNPIPDLNRAPGVVLSPSNSQWRDHRRFGLSSLRTFGLGKKWMEERILLEIQRVEEILEEGVGAIMNPQTLFHNLASNMISKVVFGSEYDHNHLVIEVSITAFRENSKIVNGPWAVVRPKEMI</sequence>
<feature type="chain" id="PRO_5040380825" description="Cytochrome P450" evidence="4">
    <location>
        <begin position="25"/>
        <end position="168"/>
    </location>
</feature>
<evidence type="ECO:0000313" key="6">
    <source>
        <dbReference type="Proteomes" id="UP001148018"/>
    </source>
</evidence>
<organism evidence="5 6">
    <name type="scientific">Muraenolepis orangiensis</name>
    <name type="common">Patagonian moray cod</name>
    <dbReference type="NCBI Taxonomy" id="630683"/>
    <lineage>
        <taxon>Eukaryota</taxon>
        <taxon>Metazoa</taxon>
        <taxon>Chordata</taxon>
        <taxon>Craniata</taxon>
        <taxon>Vertebrata</taxon>
        <taxon>Euteleostomi</taxon>
        <taxon>Actinopterygii</taxon>
        <taxon>Neopterygii</taxon>
        <taxon>Teleostei</taxon>
        <taxon>Neoteleostei</taxon>
        <taxon>Acanthomorphata</taxon>
        <taxon>Zeiogadaria</taxon>
        <taxon>Gadariae</taxon>
        <taxon>Gadiformes</taxon>
        <taxon>Muraenolepidoidei</taxon>
        <taxon>Muraenolepididae</taxon>
        <taxon>Muraenolepis</taxon>
    </lineage>
</organism>
<dbReference type="Pfam" id="PF00067">
    <property type="entry name" value="p450"/>
    <property type="match status" value="1"/>
</dbReference>
<evidence type="ECO:0008006" key="7">
    <source>
        <dbReference type="Google" id="ProtNLM"/>
    </source>
</evidence>
<dbReference type="PANTHER" id="PTHR24300">
    <property type="entry name" value="CYTOCHROME P450 508A4-RELATED"/>
    <property type="match status" value="1"/>
</dbReference>
<dbReference type="InterPro" id="IPR001128">
    <property type="entry name" value="Cyt_P450"/>
</dbReference>
<keyword evidence="4" id="KW-0732">Signal</keyword>
<dbReference type="SUPFAM" id="SSF48264">
    <property type="entry name" value="Cytochrome P450"/>
    <property type="match status" value="1"/>
</dbReference>
<keyword evidence="3" id="KW-0408">Iron</keyword>
<keyword evidence="6" id="KW-1185">Reference proteome</keyword>
<evidence type="ECO:0000256" key="3">
    <source>
        <dbReference type="ARBA" id="ARBA00023004"/>
    </source>
</evidence>
<dbReference type="PANTHER" id="PTHR24300:SF327">
    <property type="entry name" value="CYTOCHROME P450 2F2-RELATED"/>
    <property type="match status" value="1"/>
</dbReference>
<gene>
    <name evidence="5" type="ORF">NHX12_002288</name>
</gene>
<dbReference type="GO" id="GO:0006805">
    <property type="term" value="P:xenobiotic metabolic process"/>
    <property type="evidence" value="ECO:0007669"/>
    <property type="project" value="TreeGrafter"/>
</dbReference>
<dbReference type="GO" id="GO:0016712">
    <property type="term" value="F:oxidoreductase activity, acting on paired donors, with incorporation or reduction of molecular oxygen, reduced flavin or flavoprotein as one donor, and incorporation of one atom of oxygen"/>
    <property type="evidence" value="ECO:0007669"/>
    <property type="project" value="TreeGrafter"/>
</dbReference>
<feature type="signal peptide" evidence="4">
    <location>
        <begin position="1"/>
        <end position="24"/>
    </location>
</feature>
<accession>A0A9Q0DY78</accession>
<proteinExistence type="inferred from homology"/>
<dbReference type="Gene3D" id="1.10.630.10">
    <property type="entry name" value="Cytochrome P450"/>
    <property type="match status" value="1"/>
</dbReference>
<dbReference type="Proteomes" id="UP001148018">
    <property type="component" value="Unassembled WGS sequence"/>
</dbReference>
<dbReference type="EMBL" id="JANIIK010000110">
    <property type="protein sequence ID" value="KAJ3595876.1"/>
    <property type="molecule type" value="Genomic_DNA"/>
</dbReference>
<dbReference type="GO" id="GO:0005506">
    <property type="term" value="F:iron ion binding"/>
    <property type="evidence" value="ECO:0007669"/>
    <property type="project" value="InterPro"/>
</dbReference>
<dbReference type="GO" id="GO:0006082">
    <property type="term" value="P:organic acid metabolic process"/>
    <property type="evidence" value="ECO:0007669"/>
    <property type="project" value="TreeGrafter"/>
</dbReference>